<feature type="signal peptide" evidence="1">
    <location>
        <begin position="1"/>
        <end position="24"/>
    </location>
</feature>
<name>I3YSS6_AEQSU</name>
<dbReference type="AlphaFoldDB" id="I3YSS6"/>
<gene>
    <name evidence="2" type="ordered locus">Aeqsu_0532</name>
</gene>
<evidence type="ECO:0000313" key="2">
    <source>
        <dbReference type="EMBL" id="AFL80044.1"/>
    </source>
</evidence>
<dbReference type="KEGG" id="asl:Aeqsu_0532"/>
<dbReference type="Gene3D" id="2.40.128.130">
    <property type="entry name" value="Autotransporter beta-domain"/>
    <property type="match status" value="1"/>
</dbReference>
<sequence length="184" mass="20193">MKSLKNKFIFFGVVCFLTTFITQAQNETSSNSFSYRSFSVSPLGVYVGSNSGPYLTGDVSFDYGKSIFSLAGGFGTEGNFIGSSDDIAEVNFLYGRSFPLGEKIFTEVYIGAGYFHYNTYGLTDEITRTRGDIDESTIGFPIGAKLQFKLGERYSMGLKLGGNINAVESIATVGLVLQWNRKRN</sequence>
<accession>I3YSS6</accession>
<evidence type="ECO:0000256" key="1">
    <source>
        <dbReference type="SAM" id="SignalP"/>
    </source>
</evidence>
<dbReference type="InterPro" id="IPR036709">
    <property type="entry name" value="Autotransporte_beta_dom_sf"/>
</dbReference>
<evidence type="ECO:0000313" key="3">
    <source>
        <dbReference type="Proteomes" id="UP000006049"/>
    </source>
</evidence>
<dbReference type="EMBL" id="CP003280">
    <property type="protein sequence ID" value="AFL80044.1"/>
    <property type="molecule type" value="Genomic_DNA"/>
</dbReference>
<dbReference type="HOGENOM" id="CLU_1465285_0_0_10"/>
<dbReference type="Proteomes" id="UP000006049">
    <property type="component" value="Chromosome"/>
</dbReference>
<organism evidence="2 3">
    <name type="scientific">Aequorivita sublithincola (strain DSM 14238 / LMG 21431 / ACAM 643 / 9-3)</name>
    <dbReference type="NCBI Taxonomy" id="746697"/>
    <lineage>
        <taxon>Bacteria</taxon>
        <taxon>Pseudomonadati</taxon>
        <taxon>Bacteroidota</taxon>
        <taxon>Flavobacteriia</taxon>
        <taxon>Flavobacteriales</taxon>
        <taxon>Flavobacteriaceae</taxon>
        <taxon>Aequorivita</taxon>
    </lineage>
</organism>
<keyword evidence="1" id="KW-0732">Signal</keyword>
<dbReference type="OrthoDB" id="1442677at2"/>
<reference evidence="2 3" key="1">
    <citation type="submission" date="2012-06" db="EMBL/GenBank/DDBJ databases">
        <title>The complete genome of Aequorivita sublithincola DSM 14238.</title>
        <authorList>
            <consortium name="US DOE Joint Genome Institute (JGI-PGF)"/>
            <person name="Lucas S."/>
            <person name="Copeland A."/>
            <person name="Lapidus A."/>
            <person name="Goodwin L."/>
            <person name="Pitluck S."/>
            <person name="Peters L."/>
            <person name="Munk A.C.C."/>
            <person name="Kyrpides N."/>
            <person name="Mavromatis K."/>
            <person name="Pagani I."/>
            <person name="Ivanova N."/>
            <person name="Ovchinnikova G."/>
            <person name="Zeytun A."/>
            <person name="Detter J.C."/>
            <person name="Han C."/>
            <person name="Land M."/>
            <person name="Hauser L."/>
            <person name="Markowitz V."/>
            <person name="Cheng J.-F."/>
            <person name="Hugenholtz P."/>
            <person name="Woyke T."/>
            <person name="Wu D."/>
            <person name="Tindall B."/>
            <person name="Faehnrich R."/>
            <person name="Brambilla E."/>
            <person name="Klenk H.-P."/>
            <person name="Eisen J.A."/>
        </authorList>
    </citation>
    <scope>NUCLEOTIDE SEQUENCE [LARGE SCALE GENOMIC DNA]</scope>
    <source>
        <strain evidence="3">DSM 14238 / LMG 21431 / ACAM 643 / 9-3</strain>
    </source>
</reference>
<proteinExistence type="predicted"/>
<dbReference type="RefSeq" id="WP_014781302.1">
    <property type="nucleotide sequence ID" value="NC_018013.1"/>
</dbReference>
<feature type="chain" id="PRO_5003682797" description="Outer membrane protein beta-barrel domain-containing protein" evidence="1">
    <location>
        <begin position="25"/>
        <end position="184"/>
    </location>
</feature>
<dbReference type="eggNOG" id="ENOG502ZM5Z">
    <property type="taxonomic scope" value="Bacteria"/>
</dbReference>
<evidence type="ECO:0008006" key="4">
    <source>
        <dbReference type="Google" id="ProtNLM"/>
    </source>
</evidence>
<protein>
    <recommendedName>
        <fullName evidence="4">Outer membrane protein beta-barrel domain-containing protein</fullName>
    </recommendedName>
</protein>
<keyword evidence="3" id="KW-1185">Reference proteome</keyword>